<dbReference type="RefSeq" id="WP_129610497.1">
    <property type="nucleotide sequence ID" value="NZ_UWOC01000169.1"/>
</dbReference>
<evidence type="ECO:0000313" key="2">
    <source>
        <dbReference type="EMBL" id="VCU10395.1"/>
    </source>
</evidence>
<dbReference type="AlphaFoldDB" id="A0A3S5CYK5"/>
<dbReference type="OrthoDB" id="7206808at2"/>
<proteinExistence type="predicted"/>
<protein>
    <recommendedName>
        <fullName evidence="4">Transglutaminase</fullName>
    </recommendedName>
</protein>
<comment type="caution">
    <text evidence="2">The sequence shown here is derived from an EMBL/GenBank/DDBJ whole genome shotgun (WGS) entry which is preliminary data.</text>
</comment>
<accession>A0A3S5CYK5</accession>
<sequence>MRVKATAITILAGLAVLGWTATTQAAFFGAPRALKQQVARLLLDEPAPAPMAHTRFCLQYTQECKVRRTVFRGGAMKLTAERWSELAKVNADVNRTITPEPNTRGVAYERWLIGPSAGDCNDYAVTKRHELIKRGWAPRNLLLAEVVVASGEHHLILVIRTTDGDFIADNLHPTIRPWATPRYRWVRMQSPKNPQFWSRVAIGRPDRSV</sequence>
<keyword evidence="1" id="KW-0732">Signal</keyword>
<feature type="chain" id="PRO_5018767123" description="Transglutaminase" evidence="1">
    <location>
        <begin position="26"/>
        <end position="209"/>
    </location>
</feature>
<evidence type="ECO:0008006" key="4">
    <source>
        <dbReference type="Google" id="ProtNLM"/>
    </source>
</evidence>
<keyword evidence="3" id="KW-1185">Reference proteome</keyword>
<dbReference type="Proteomes" id="UP000289200">
    <property type="component" value="Unassembled WGS sequence"/>
</dbReference>
<evidence type="ECO:0000313" key="3">
    <source>
        <dbReference type="Proteomes" id="UP000289200"/>
    </source>
</evidence>
<dbReference type="InterPro" id="IPR010319">
    <property type="entry name" value="Transglutaminase-like_Cys_pept"/>
</dbReference>
<reference evidence="3" key="1">
    <citation type="submission" date="2018-10" db="EMBL/GenBank/DDBJ databases">
        <authorList>
            <person name="Peiro R."/>
            <person name="Begona"/>
            <person name="Cbmso G."/>
            <person name="Lopez M."/>
            <person name="Gonzalez S."/>
            <person name="Sacristan E."/>
            <person name="Castillo E."/>
        </authorList>
    </citation>
    <scope>NUCLEOTIDE SEQUENCE [LARGE SCALE GENOMIC DNA]</scope>
</reference>
<gene>
    <name evidence="2" type="ORF">RHODGE_RHODGE_03585</name>
</gene>
<dbReference type="PANTHER" id="PTHR39327">
    <property type="match status" value="1"/>
</dbReference>
<dbReference type="Gene3D" id="3.10.620.30">
    <property type="match status" value="1"/>
</dbReference>
<organism evidence="2 3">
    <name type="scientific">Rhodoplanes serenus</name>
    <dbReference type="NCBI Taxonomy" id="200615"/>
    <lineage>
        <taxon>Bacteria</taxon>
        <taxon>Pseudomonadati</taxon>
        <taxon>Pseudomonadota</taxon>
        <taxon>Alphaproteobacteria</taxon>
        <taxon>Hyphomicrobiales</taxon>
        <taxon>Nitrobacteraceae</taxon>
        <taxon>Rhodoplanes</taxon>
    </lineage>
</organism>
<dbReference type="EMBL" id="UWOC01000169">
    <property type="protein sequence ID" value="VCU10395.1"/>
    <property type="molecule type" value="Genomic_DNA"/>
</dbReference>
<name>A0A3S5CYK5_9BRAD</name>
<dbReference type="PANTHER" id="PTHR39327:SF1">
    <property type="entry name" value="BLR5470 PROTEIN"/>
    <property type="match status" value="1"/>
</dbReference>
<evidence type="ECO:0000256" key="1">
    <source>
        <dbReference type="SAM" id="SignalP"/>
    </source>
</evidence>
<feature type="signal peptide" evidence="1">
    <location>
        <begin position="1"/>
        <end position="25"/>
    </location>
</feature>
<dbReference type="Pfam" id="PF06035">
    <property type="entry name" value="Peptidase_C93"/>
    <property type="match status" value="1"/>
</dbReference>